<dbReference type="Gene3D" id="3.40.1350.100">
    <property type="match status" value="2"/>
</dbReference>
<evidence type="ECO:0000313" key="3">
    <source>
        <dbReference type="Proteomes" id="UP000238634"/>
    </source>
</evidence>
<dbReference type="PANTHER" id="PTHR33926:SF4">
    <property type="entry name" value="PROTEIN TIC 22, CHLOROPLASTIC"/>
    <property type="match status" value="1"/>
</dbReference>
<reference evidence="2 3" key="2">
    <citation type="submission" date="2018-03" db="EMBL/GenBank/DDBJ databases">
        <title>The ancient ancestry and fast evolution of plastids.</title>
        <authorList>
            <person name="Moore K.R."/>
            <person name="Magnabosco C."/>
            <person name="Momper L."/>
            <person name="Gold D.A."/>
            <person name="Bosak T."/>
            <person name="Fournier G.P."/>
        </authorList>
    </citation>
    <scope>NUCLEOTIDE SEQUENCE [LARGE SCALE GENOMIC DNA]</scope>
    <source>
        <strain evidence="2 3">ULC007</strain>
    </source>
</reference>
<name>A0A2T1DP41_9CYAN</name>
<organism evidence="2 3">
    <name type="scientific">Phormidesmis priestleyi ULC007</name>
    <dbReference type="NCBI Taxonomy" id="1920490"/>
    <lineage>
        <taxon>Bacteria</taxon>
        <taxon>Bacillati</taxon>
        <taxon>Cyanobacteriota</taxon>
        <taxon>Cyanophyceae</taxon>
        <taxon>Leptolyngbyales</taxon>
        <taxon>Leptolyngbyaceae</taxon>
        <taxon>Phormidesmis</taxon>
    </lineage>
</organism>
<dbReference type="OrthoDB" id="509198at2"/>
<reference evidence="2 3" key="1">
    <citation type="submission" date="2018-02" db="EMBL/GenBank/DDBJ databases">
        <authorList>
            <person name="Cohen D.B."/>
            <person name="Kent A.D."/>
        </authorList>
    </citation>
    <scope>NUCLEOTIDE SEQUENCE [LARGE SCALE GENOMIC DNA]</scope>
    <source>
        <strain evidence="2 3">ULC007</strain>
    </source>
</reference>
<dbReference type="AlphaFoldDB" id="A0A2T1DP41"/>
<sequence length="260" mass="28147">MKSLIRWSATVGLVGTTIVGSLLGAGLRVLALTPEQIVQKLRPVPMFTIANAQGAPLVASPPNGQKGAPVAGVFVSQRDAQAFLETLKSKNPNLAKEVKVVPVSLAEVYQLVQSNQGKPDQLDFAYVPTKQQLASAVAVMKVSDKKVTQFNGTPLFVARAGKEKGFLTIQQGDKSVIPMFFNKEELQSLLDRFKQQQPNLASSIDIQVFPLEGVVEAMKKQNDPQLDKIVLIPPRESIEFVRSLSPQGKPQTAPAAQPKK</sequence>
<dbReference type="InterPro" id="IPR007378">
    <property type="entry name" value="Tic22-like"/>
</dbReference>
<gene>
    <name evidence="2" type="ORF">C7B65_01240</name>
</gene>
<dbReference type="EMBL" id="PVWG01000001">
    <property type="protein sequence ID" value="PSB22267.1"/>
    <property type="molecule type" value="Genomic_DNA"/>
</dbReference>
<dbReference type="Pfam" id="PF04278">
    <property type="entry name" value="Tic22"/>
    <property type="match status" value="1"/>
</dbReference>
<comment type="caution">
    <text evidence="2">The sequence shown here is derived from an EMBL/GenBank/DDBJ whole genome shotgun (WGS) entry which is preliminary data.</text>
</comment>
<evidence type="ECO:0008006" key="4">
    <source>
        <dbReference type="Google" id="ProtNLM"/>
    </source>
</evidence>
<dbReference type="GO" id="GO:0015031">
    <property type="term" value="P:protein transport"/>
    <property type="evidence" value="ECO:0007669"/>
    <property type="project" value="InterPro"/>
</dbReference>
<dbReference type="PANTHER" id="PTHR33926">
    <property type="entry name" value="PROTEIN TIC 22, CHLOROPLASTIC"/>
    <property type="match status" value="1"/>
</dbReference>
<protein>
    <recommendedName>
        <fullName evidence="4">Tic22 family protein</fullName>
    </recommendedName>
</protein>
<accession>A0A2T1DP41</accession>
<feature type="region of interest" description="Disordered" evidence="1">
    <location>
        <begin position="241"/>
        <end position="260"/>
    </location>
</feature>
<keyword evidence="3" id="KW-1185">Reference proteome</keyword>
<dbReference type="Proteomes" id="UP000238634">
    <property type="component" value="Unassembled WGS sequence"/>
</dbReference>
<proteinExistence type="predicted"/>
<evidence type="ECO:0000313" key="2">
    <source>
        <dbReference type="EMBL" id="PSB22267.1"/>
    </source>
</evidence>
<dbReference type="STRING" id="1920490.GCA_001895925_00799"/>
<dbReference type="RefSeq" id="WP_073069287.1">
    <property type="nucleotide sequence ID" value="NZ_MPPI01000001.1"/>
</dbReference>
<evidence type="ECO:0000256" key="1">
    <source>
        <dbReference type="SAM" id="MobiDB-lite"/>
    </source>
</evidence>